<organism evidence="3 4">
    <name type="scientific">Henosepilachna vigintioctopunctata</name>
    <dbReference type="NCBI Taxonomy" id="420089"/>
    <lineage>
        <taxon>Eukaryota</taxon>
        <taxon>Metazoa</taxon>
        <taxon>Ecdysozoa</taxon>
        <taxon>Arthropoda</taxon>
        <taxon>Hexapoda</taxon>
        <taxon>Insecta</taxon>
        <taxon>Pterygota</taxon>
        <taxon>Neoptera</taxon>
        <taxon>Endopterygota</taxon>
        <taxon>Coleoptera</taxon>
        <taxon>Polyphaga</taxon>
        <taxon>Cucujiformia</taxon>
        <taxon>Coccinelloidea</taxon>
        <taxon>Coccinellidae</taxon>
        <taxon>Epilachninae</taxon>
        <taxon>Epilachnini</taxon>
        <taxon>Henosepilachna</taxon>
    </lineage>
</organism>
<dbReference type="InterPro" id="IPR036875">
    <property type="entry name" value="Znf_CCHC_sf"/>
</dbReference>
<evidence type="ECO:0000256" key="1">
    <source>
        <dbReference type="PROSITE-ProRule" id="PRU00047"/>
    </source>
</evidence>
<dbReference type="InterPro" id="IPR011011">
    <property type="entry name" value="Znf_FYVE_PHD"/>
</dbReference>
<keyword evidence="1" id="KW-0479">Metal-binding</keyword>
<dbReference type="PROSITE" id="PS50158">
    <property type="entry name" value="ZF_CCHC"/>
    <property type="match status" value="1"/>
</dbReference>
<dbReference type="GO" id="GO:0008270">
    <property type="term" value="F:zinc ion binding"/>
    <property type="evidence" value="ECO:0007669"/>
    <property type="project" value="UniProtKB-KW"/>
</dbReference>
<keyword evidence="1" id="KW-0862">Zinc</keyword>
<dbReference type="InterPro" id="IPR001878">
    <property type="entry name" value="Znf_CCHC"/>
</dbReference>
<dbReference type="Proteomes" id="UP001431783">
    <property type="component" value="Unassembled WGS sequence"/>
</dbReference>
<evidence type="ECO:0000313" key="3">
    <source>
        <dbReference type="EMBL" id="KAK9885804.1"/>
    </source>
</evidence>
<dbReference type="SUPFAM" id="SSF57756">
    <property type="entry name" value="Retrovirus zinc finger-like domains"/>
    <property type="match status" value="1"/>
</dbReference>
<evidence type="ECO:0000259" key="2">
    <source>
        <dbReference type="PROSITE" id="PS50158"/>
    </source>
</evidence>
<dbReference type="SUPFAM" id="SSF57903">
    <property type="entry name" value="FYVE/PHD zinc finger"/>
    <property type="match status" value="1"/>
</dbReference>
<comment type="caution">
    <text evidence="3">The sequence shown here is derived from an EMBL/GenBank/DDBJ whole genome shotgun (WGS) entry which is preliminary data.</text>
</comment>
<dbReference type="EMBL" id="JARQZJ010000097">
    <property type="protein sequence ID" value="KAK9885804.1"/>
    <property type="molecule type" value="Genomic_DNA"/>
</dbReference>
<keyword evidence="1" id="KW-0863">Zinc-finger</keyword>
<proteinExistence type="predicted"/>
<name>A0AAW1UY57_9CUCU</name>
<accession>A0AAW1UY57</accession>
<gene>
    <name evidence="3" type="ORF">WA026_013673</name>
</gene>
<protein>
    <recommendedName>
        <fullName evidence="2">CCHC-type domain-containing protein</fullName>
    </recommendedName>
</protein>
<feature type="domain" description="CCHC-type" evidence="2">
    <location>
        <begin position="320"/>
        <end position="335"/>
    </location>
</feature>
<keyword evidence="4" id="KW-1185">Reference proteome</keyword>
<dbReference type="AlphaFoldDB" id="A0AAW1UY57"/>
<sequence length="403" mass="45624">MSTESGGPASGGNKSSENKCKYCSKFVSNDVIRCSYSECNTLIHPKCFDNLNKIVKIDIGEFKCRYCPDTKNMTSIETELVIVKKEVECLMRERDLLLKYVSELEYNAGLLKENFKVGNAPCLSYSAVAAGTKKRLTSIIGSERSVNKYVNTSGTEATTVLLVRSSDGNSTNKDVEHVVKAQVRPAEIKANVLNTKLIKNGILINCSGKESLDKMKNKLQQRLSSNYEVTEPKKFNPRIQVQNVNGEALESKDFIAEIITFNDLDSITSTLKVITKSKYRNVYNVVLECDPLTFKRVMERGFLWIGWNRCWVREHFGIFKCFNCWKYGHIKKNCKATGPVCPVCSESHEKRECTADAPCCNNCKELNNKSKTNVDTCHNINSPECTYIINRLNFFKSRIQYES</sequence>
<reference evidence="3 4" key="1">
    <citation type="submission" date="2023-03" db="EMBL/GenBank/DDBJ databases">
        <title>Genome insight into feeding habits of ladybird beetles.</title>
        <authorList>
            <person name="Li H.-S."/>
            <person name="Huang Y.-H."/>
            <person name="Pang H."/>
        </authorList>
    </citation>
    <scope>NUCLEOTIDE SEQUENCE [LARGE SCALE GENOMIC DNA]</scope>
    <source>
        <strain evidence="3">SYSU_2023b</strain>
        <tissue evidence="3">Whole body</tissue>
    </source>
</reference>
<evidence type="ECO:0000313" key="4">
    <source>
        <dbReference type="Proteomes" id="UP001431783"/>
    </source>
</evidence>
<dbReference type="GO" id="GO:0003676">
    <property type="term" value="F:nucleic acid binding"/>
    <property type="evidence" value="ECO:0007669"/>
    <property type="project" value="InterPro"/>
</dbReference>